<gene>
    <name evidence="1" type="ORF">LH29_00545</name>
</gene>
<protein>
    <submittedName>
        <fullName evidence="1">Uncharacterized protein</fullName>
    </submittedName>
</protein>
<keyword evidence="2" id="KW-1185">Reference proteome</keyword>
<evidence type="ECO:0000313" key="2">
    <source>
        <dbReference type="Proteomes" id="UP000032544"/>
    </source>
</evidence>
<proteinExistence type="predicted"/>
<evidence type="ECO:0000313" key="1">
    <source>
        <dbReference type="EMBL" id="KJF44063.1"/>
    </source>
</evidence>
<reference evidence="1 2" key="1">
    <citation type="submission" date="2014-09" db="EMBL/GenBank/DDBJ databases">
        <title>Draft Genome Sequence of Draconibacterium sp. JN14CK-3.</title>
        <authorList>
            <person name="Dong C."/>
            <person name="Lai Q."/>
            <person name="Shao Z."/>
        </authorList>
    </citation>
    <scope>NUCLEOTIDE SEQUENCE [LARGE SCALE GENOMIC DNA]</scope>
    <source>
        <strain evidence="1 2">JN14CK-3</strain>
    </source>
</reference>
<organism evidence="1 2">
    <name type="scientific">Draconibacterium sediminis</name>
    <dbReference type="NCBI Taxonomy" id="1544798"/>
    <lineage>
        <taxon>Bacteria</taxon>
        <taxon>Pseudomonadati</taxon>
        <taxon>Bacteroidota</taxon>
        <taxon>Bacteroidia</taxon>
        <taxon>Marinilabiliales</taxon>
        <taxon>Prolixibacteraceae</taxon>
        <taxon>Draconibacterium</taxon>
    </lineage>
</organism>
<accession>A0A0D8JDY4</accession>
<dbReference type="RefSeq" id="WP_045025623.1">
    <property type="nucleotide sequence ID" value="NZ_JRHC01000001.1"/>
</dbReference>
<dbReference type="EMBL" id="JRHC01000001">
    <property type="protein sequence ID" value="KJF44063.1"/>
    <property type="molecule type" value="Genomic_DNA"/>
</dbReference>
<dbReference type="Proteomes" id="UP000032544">
    <property type="component" value="Unassembled WGS sequence"/>
</dbReference>
<sequence length="72" mass="8361">MAKDKTVLEILKELKNTGYNDISWAMKYYSEGQPEGLTVSQWVKSLELKEEEYKKIYDWEADTHGTVDLGTD</sequence>
<comment type="caution">
    <text evidence="1">The sequence shown here is derived from an EMBL/GenBank/DDBJ whole genome shotgun (WGS) entry which is preliminary data.</text>
</comment>
<dbReference type="STRING" id="1544798.LH29_00545"/>
<name>A0A0D8JDY4_9BACT</name>
<dbReference type="AlphaFoldDB" id="A0A0D8JDY4"/>